<reference evidence="2 3" key="1">
    <citation type="submission" date="2018-11" db="EMBL/GenBank/DDBJ databases">
        <title>Novel bacteria species description.</title>
        <authorList>
            <person name="Han J.-H."/>
        </authorList>
    </citation>
    <scope>NUCLEOTIDE SEQUENCE [LARGE SCALE GENOMIC DNA]</scope>
    <source>
        <strain evidence="2 3">KCTC23259</strain>
    </source>
</reference>
<dbReference type="EMBL" id="RJUF01000003">
    <property type="protein sequence ID" value="MCP9761841.1"/>
    <property type="molecule type" value="Genomic_DNA"/>
</dbReference>
<feature type="transmembrane region" description="Helical" evidence="1">
    <location>
        <begin position="163"/>
        <end position="183"/>
    </location>
</feature>
<keyword evidence="3" id="KW-1185">Reference proteome</keyword>
<comment type="caution">
    <text evidence="2">The sequence shown here is derived from an EMBL/GenBank/DDBJ whole genome shotgun (WGS) entry which is preliminary data.</text>
</comment>
<evidence type="ECO:0000313" key="2">
    <source>
        <dbReference type="EMBL" id="MCP9761841.1"/>
    </source>
</evidence>
<keyword evidence="1" id="KW-0812">Transmembrane</keyword>
<gene>
    <name evidence="2" type="ORF">EGI31_02660</name>
</gene>
<accession>A0AAE3KT28</accession>
<dbReference type="AlphaFoldDB" id="A0AAE3KT28"/>
<feature type="transmembrane region" description="Helical" evidence="1">
    <location>
        <begin position="130"/>
        <end position="151"/>
    </location>
</feature>
<name>A0AAE3KT28_9BACT</name>
<evidence type="ECO:0000256" key="1">
    <source>
        <dbReference type="SAM" id="Phobius"/>
    </source>
</evidence>
<sequence length="198" mass="22806">MASNTLPYFDFVPRKGFLGTKTFAVTSKLIFRIGFYLHISSALVVWLAGIPQFWPTLILKYPKWHRNLGKIYVFGILALAAPSGLILARFANGGLSAQVGFALQCLVWWFLTFKAFMFIREGNISEHVRYMIRSLAVTFAAFSLRTESYIMYQYFGTKPIETYLTVVWLSWVGNFFLAEILILTKIDRYFVKLINPLK</sequence>
<dbReference type="Pfam" id="PF10067">
    <property type="entry name" value="DUF2306"/>
    <property type="match status" value="1"/>
</dbReference>
<organism evidence="2 3">
    <name type="scientific">Lacihabitans soyangensis</name>
    <dbReference type="NCBI Taxonomy" id="869394"/>
    <lineage>
        <taxon>Bacteria</taxon>
        <taxon>Pseudomonadati</taxon>
        <taxon>Bacteroidota</taxon>
        <taxon>Cytophagia</taxon>
        <taxon>Cytophagales</taxon>
        <taxon>Leadbetterellaceae</taxon>
        <taxon>Lacihabitans</taxon>
    </lineage>
</organism>
<dbReference type="InterPro" id="IPR018750">
    <property type="entry name" value="DUF2306_membrane"/>
</dbReference>
<dbReference type="Proteomes" id="UP001204144">
    <property type="component" value="Unassembled WGS sequence"/>
</dbReference>
<keyword evidence="1" id="KW-0472">Membrane</keyword>
<feature type="transmembrane region" description="Helical" evidence="1">
    <location>
        <begin position="71"/>
        <end position="91"/>
    </location>
</feature>
<feature type="transmembrane region" description="Helical" evidence="1">
    <location>
        <begin position="97"/>
        <end position="118"/>
    </location>
</feature>
<proteinExistence type="predicted"/>
<keyword evidence="1" id="KW-1133">Transmembrane helix</keyword>
<evidence type="ECO:0000313" key="3">
    <source>
        <dbReference type="Proteomes" id="UP001204144"/>
    </source>
</evidence>
<feature type="transmembrane region" description="Helical" evidence="1">
    <location>
        <begin position="29"/>
        <end position="50"/>
    </location>
</feature>
<protein>
    <submittedName>
        <fullName evidence="2">DUF2306 domain-containing protein</fullName>
    </submittedName>
</protein>